<organism evidence="1 2">
    <name type="scientific">Parasphingopyxis marina</name>
    <dbReference type="NCBI Taxonomy" id="2761622"/>
    <lineage>
        <taxon>Bacteria</taxon>
        <taxon>Pseudomonadati</taxon>
        <taxon>Pseudomonadota</taxon>
        <taxon>Alphaproteobacteria</taxon>
        <taxon>Sphingomonadales</taxon>
        <taxon>Sphingomonadaceae</taxon>
        <taxon>Parasphingopyxis</taxon>
    </lineage>
</organism>
<dbReference type="Gene3D" id="3.40.50.300">
    <property type="entry name" value="P-loop containing nucleotide triphosphate hydrolases"/>
    <property type="match status" value="1"/>
</dbReference>
<proteinExistence type="predicted"/>
<dbReference type="RefSeq" id="WP_185799371.1">
    <property type="nucleotide sequence ID" value="NZ_JACJVJ010000001.1"/>
</dbReference>
<comment type="caution">
    <text evidence="1">The sequence shown here is derived from an EMBL/GenBank/DDBJ whole genome shotgun (WGS) entry which is preliminary data.</text>
</comment>
<name>A0A842HUI8_9SPHN</name>
<dbReference type="Proteomes" id="UP000564378">
    <property type="component" value="Unassembled WGS sequence"/>
</dbReference>
<evidence type="ECO:0000313" key="1">
    <source>
        <dbReference type="EMBL" id="MBC2776051.1"/>
    </source>
</evidence>
<dbReference type="EMBL" id="JACJVJ010000001">
    <property type="protein sequence ID" value="MBC2776051.1"/>
    <property type="molecule type" value="Genomic_DNA"/>
</dbReference>
<evidence type="ECO:0000313" key="2">
    <source>
        <dbReference type="Proteomes" id="UP000564378"/>
    </source>
</evidence>
<dbReference type="InterPro" id="IPR027417">
    <property type="entry name" value="P-loop_NTPase"/>
</dbReference>
<keyword evidence="1" id="KW-0418">Kinase</keyword>
<sequence>MASEQYPGLSGFLKAEGLPASYATLVEKVGQPIAAAIAKRRRARGGPILVGINGAQGTGKTTLCRLLETLLLPEFGIGAATLSLDDLYLSRAERTAMAQTVHPLFATRGVPGTHDVALGQRLIAALLDGEGPVAVPSFDKSRDDRAPKSEWRSVDAPVDVLLFEGWCVGAEPQERDALAVPVNPLEADEDTDGLWRRHANAMLAGPYRALFARIDLLVMLRPPGFENVLANRRLQEEKLRARPDAGGAVMDDAAIGRFVQHYERITRHMLATLPDKADILVDFAADRSLARLRAP</sequence>
<keyword evidence="1" id="KW-0808">Transferase</keyword>
<keyword evidence="2" id="KW-1185">Reference proteome</keyword>
<dbReference type="AlphaFoldDB" id="A0A842HUI8"/>
<protein>
    <submittedName>
        <fullName evidence="1">Kinase</fullName>
    </submittedName>
</protein>
<accession>A0A842HUI8</accession>
<reference evidence="1 2" key="1">
    <citation type="submission" date="2020-08" db="EMBL/GenBank/DDBJ databases">
        <title>Draft genome sequence of Parasphingopyxis sp. GrpM-11.</title>
        <authorList>
            <person name="Oh J."/>
            <person name="Roh D.-H."/>
        </authorList>
    </citation>
    <scope>NUCLEOTIDE SEQUENCE [LARGE SCALE GENOMIC DNA]</scope>
    <source>
        <strain evidence="1 2">GrpM-11</strain>
    </source>
</reference>
<dbReference type="GO" id="GO:0016301">
    <property type="term" value="F:kinase activity"/>
    <property type="evidence" value="ECO:0007669"/>
    <property type="project" value="UniProtKB-KW"/>
</dbReference>
<dbReference type="SUPFAM" id="SSF52540">
    <property type="entry name" value="P-loop containing nucleoside triphosphate hydrolases"/>
    <property type="match status" value="1"/>
</dbReference>
<gene>
    <name evidence="1" type="ORF">H6P80_00295</name>
</gene>